<evidence type="ECO:0000256" key="6">
    <source>
        <dbReference type="ARBA" id="ARBA00022617"/>
    </source>
</evidence>
<evidence type="ECO:0000256" key="9">
    <source>
        <dbReference type="ARBA" id="ARBA00022848"/>
    </source>
</evidence>
<keyword evidence="8" id="KW-0256">Endoplasmic reticulum</keyword>
<dbReference type="GO" id="GO:0016705">
    <property type="term" value="F:oxidoreductase activity, acting on paired donors, with incorporation or reduction of molecular oxygen"/>
    <property type="evidence" value="ECO:0007669"/>
    <property type="project" value="InterPro"/>
</dbReference>
<evidence type="ECO:0000256" key="8">
    <source>
        <dbReference type="ARBA" id="ARBA00022824"/>
    </source>
</evidence>
<keyword evidence="7" id="KW-0479">Metal-binding</keyword>
<evidence type="ECO:0000256" key="2">
    <source>
        <dbReference type="ARBA" id="ARBA00003690"/>
    </source>
</evidence>
<keyword evidence="9" id="KW-0492">Microsome</keyword>
<evidence type="ECO:0000256" key="12">
    <source>
        <dbReference type="ARBA" id="ARBA00023033"/>
    </source>
</evidence>
<evidence type="ECO:0000256" key="5">
    <source>
        <dbReference type="ARBA" id="ARBA00010617"/>
    </source>
</evidence>
<dbReference type="Pfam" id="PF00067">
    <property type="entry name" value="p450"/>
    <property type="match status" value="1"/>
</dbReference>
<evidence type="ECO:0000256" key="7">
    <source>
        <dbReference type="ARBA" id="ARBA00022723"/>
    </source>
</evidence>
<sequence>MYILVSFLIILLTFLFYIGLKQRIINQKFNHIPGISKEYPIIGNLCELRKLDTNDFKKLLQVLCPAPICKLTGFGHVMFTISHPSVVQKILLSPVFHQRNSTIRFLEMENALFTSKYENWKPIRKPLNLAFNKKCILSLCPIMNSHIDVFCEKLGKFIGKGEFDIYNAVAHFEIDEIFETFLNTKYKCTQMLVDTLQSSTDNIGKRVFNPIYHPEFIYKVSSVRKEIQNGHTIGTSILKPIITEIIQNMDNNNTQNLNSNQPKYTLASGYLVQIHPRVNHNKN</sequence>
<dbReference type="GO" id="GO:0005789">
    <property type="term" value="C:endoplasmic reticulum membrane"/>
    <property type="evidence" value="ECO:0007669"/>
    <property type="project" value="UniProtKB-SubCell"/>
</dbReference>
<dbReference type="GO" id="GO:0020037">
    <property type="term" value="F:heme binding"/>
    <property type="evidence" value="ECO:0007669"/>
    <property type="project" value="InterPro"/>
</dbReference>
<keyword evidence="6" id="KW-0349">Heme</keyword>
<reference evidence="14" key="1">
    <citation type="submission" date="2018-04" db="EMBL/GenBank/DDBJ databases">
        <authorList>
            <person name="Go L.Y."/>
            <person name="Mitchell J.A."/>
        </authorList>
    </citation>
    <scope>NUCLEOTIDE SEQUENCE</scope>
    <source>
        <tissue evidence="14">Whole organism</tissue>
    </source>
</reference>
<comment type="function">
    <text evidence="2">May be involved in the metabolism of insect hormones and in the breakdown of synthetic insecticides.</text>
</comment>
<dbReference type="EMBL" id="UFQS01000038">
    <property type="protein sequence ID" value="SSW98077.1"/>
    <property type="molecule type" value="Genomic_DNA"/>
</dbReference>
<evidence type="ECO:0000256" key="13">
    <source>
        <dbReference type="ARBA" id="ARBA00023136"/>
    </source>
</evidence>
<keyword evidence="12" id="KW-0503">Monooxygenase</keyword>
<name>A0A336K0W3_CULSO</name>
<evidence type="ECO:0000313" key="14">
    <source>
        <dbReference type="EMBL" id="SSW98077.1"/>
    </source>
</evidence>
<dbReference type="InterPro" id="IPR036396">
    <property type="entry name" value="Cyt_P450_sf"/>
</dbReference>
<evidence type="ECO:0000256" key="10">
    <source>
        <dbReference type="ARBA" id="ARBA00023002"/>
    </source>
</evidence>
<keyword evidence="10" id="KW-0560">Oxidoreductase</keyword>
<keyword evidence="11" id="KW-0408">Iron</keyword>
<dbReference type="InterPro" id="IPR001128">
    <property type="entry name" value="Cyt_P450"/>
</dbReference>
<dbReference type="VEuPathDB" id="VectorBase:CSON009734"/>
<evidence type="ECO:0000256" key="4">
    <source>
        <dbReference type="ARBA" id="ARBA00004406"/>
    </source>
</evidence>
<evidence type="ECO:0000256" key="3">
    <source>
        <dbReference type="ARBA" id="ARBA00004174"/>
    </source>
</evidence>
<evidence type="ECO:0000256" key="1">
    <source>
        <dbReference type="ARBA" id="ARBA00001971"/>
    </source>
</evidence>
<evidence type="ECO:0000313" key="15">
    <source>
        <dbReference type="EMBL" id="SSX18463.1"/>
    </source>
</evidence>
<reference evidence="15" key="2">
    <citation type="submission" date="2018-07" db="EMBL/GenBank/DDBJ databases">
        <authorList>
            <person name="Quirk P.G."/>
            <person name="Krulwich T.A."/>
        </authorList>
    </citation>
    <scope>NUCLEOTIDE SEQUENCE</scope>
</reference>
<gene>
    <name evidence="14" type="primary">CSON009734</name>
</gene>
<evidence type="ECO:0000256" key="11">
    <source>
        <dbReference type="ARBA" id="ARBA00023004"/>
    </source>
</evidence>
<dbReference type="Gene3D" id="1.10.630.10">
    <property type="entry name" value="Cytochrome P450"/>
    <property type="match status" value="1"/>
</dbReference>
<keyword evidence="13" id="KW-0472">Membrane</keyword>
<dbReference type="GO" id="GO:0004497">
    <property type="term" value="F:monooxygenase activity"/>
    <property type="evidence" value="ECO:0007669"/>
    <property type="project" value="UniProtKB-KW"/>
</dbReference>
<comment type="cofactor">
    <cofactor evidence="1">
        <name>heme</name>
        <dbReference type="ChEBI" id="CHEBI:30413"/>
    </cofactor>
</comment>
<dbReference type="PANTHER" id="PTHR24291:SF189">
    <property type="entry name" value="CYTOCHROME P450 4C3-RELATED"/>
    <property type="match status" value="1"/>
</dbReference>
<accession>A0A336K0W3</accession>
<dbReference type="AlphaFoldDB" id="A0A336K0W3"/>
<comment type="similarity">
    <text evidence="5">Belongs to the cytochrome P450 family.</text>
</comment>
<dbReference type="InterPro" id="IPR050196">
    <property type="entry name" value="Cytochrome_P450_Monoox"/>
</dbReference>
<dbReference type="PANTHER" id="PTHR24291">
    <property type="entry name" value="CYTOCHROME P450 FAMILY 4"/>
    <property type="match status" value="1"/>
</dbReference>
<protein>
    <submittedName>
        <fullName evidence="14">CSON009734 protein</fullName>
    </submittedName>
</protein>
<dbReference type="EMBL" id="UFQT01000038">
    <property type="protein sequence ID" value="SSX18463.1"/>
    <property type="molecule type" value="Genomic_DNA"/>
</dbReference>
<organism evidence="14">
    <name type="scientific">Culicoides sonorensis</name>
    <name type="common">Biting midge</name>
    <dbReference type="NCBI Taxonomy" id="179676"/>
    <lineage>
        <taxon>Eukaryota</taxon>
        <taxon>Metazoa</taxon>
        <taxon>Ecdysozoa</taxon>
        <taxon>Arthropoda</taxon>
        <taxon>Hexapoda</taxon>
        <taxon>Insecta</taxon>
        <taxon>Pterygota</taxon>
        <taxon>Neoptera</taxon>
        <taxon>Endopterygota</taxon>
        <taxon>Diptera</taxon>
        <taxon>Nematocera</taxon>
        <taxon>Chironomoidea</taxon>
        <taxon>Ceratopogonidae</taxon>
        <taxon>Ceratopogoninae</taxon>
        <taxon>Culicoides</taxon>
        <taxon>Monoculicoides</taxon>
    </lineage>
</organism>
<comment type="subcellular location">
    <subcellularLocation>
        <location evidence="4">Endoplasmic reticulum membrane</location>
        <topology evidence="4">Peripheral membrane protein</topology>
    </subcellularLocation>
    <subcellularLocation>
        <location evidence="3">Microsome membrane</location>
        <topology evidence="3">Peripheral membrane protein</topology>
    </subcellularLocation>
</comment>
<dbReference type="SUPFAM" id="SSF48264">
    <property type="entry name" value="Cytochrome P450"/>
    <property type="match status" value="1"/>
</dbReference>
<proteinExistence type="inferred from homology"/>
<dbReference type="GO" id="GO:0005506">
    <property type="term" value="F:iron ion binding"/>
    <property type="evidence" value="ECO:0007669"/>
    <property type="project" value="InterPro"/>
</dbReference>